<sequence>VASAGCVLARAPEIAELETWRAFGRVRTCWTHKDGRDRRDNPSRRRQTAPGIGIIAHTWHFAAVVADELEHQRSWDLPAPETQVWDASGSPAWLHEADARGRGLVERRGGPAAGGELRRLGCRPADAIDFYNDVSTIWAVMSEDPYLDSFRPGEGFPSGVEYRWSEGSGRDATTVSVSAPVYIEKVLQWIADQINDETKFPDDDDEAEALRVFQTPQFAALCGQIFRRLFRVYGIIYSSFFGTLEALQMAPHLNTCFKHFMFFCTEFGLLPEREMEPLEVLVKPIRKQYHLSKGK</sequence>
<comment type="caution">
    <text evidence="1">The sequence shown here is derived from an EMBL/GenBank/DDBJ whole genome shotgun (WGS) entry which is preliminary data.</text>
</comment>
<name>K0R2V1_THAOC</name>
<gene>
    <name evidence="1" type="ORF">THAOC_34238</name>
</gene>
<reference evidence="1 2" key="1">
    <citation type="journal article" date="2012" name="Genome Biol.">
        <title>Genome and low-iron response of an oceanic diatom adapted to chronic iron limitation.</title>
        <authorList>
            <person name="Lommer M."/>
            <person name="Specht M."/>
            <person name="Roy A.S."/>
            <person name="Kraemer L."/>
            <person name="Andreson R."/>
            <person name="Gutowska M.A."/>
            <person name="Wolf J."/>
            <person name="Bergner S.V."/>
            <person name="Schilhabel M.B."/>
            <person name="Klostermeier U.C."/>
            <person name="Beiko R.G."/>
            <person name="Rosenstiel P."/>
            <person name="Hippler M."/>
            <person name="Laroche J."/>
        </authorList>
    </citation>
    <scope>NUCLEOTIDE SEQUENCE [LARGE SCALE GENOMIC DNA]</scope>
    <source>
        <strain evidence="1 2">CCMP1005</strain>
    </source>
</reference>
<dbReference type="Pfam" id="PF03637">
    <property type="entry name" value="Mob1_phocein"/>
    <property type="match status" value="1"/>
</dbReference>
<feature type="non-terminal residue" evidence="1">
    <location>
        <position position="1"/>
    </location>
</feature>
<keyword evidence="2" id="KW-1185">Reference proteome</keyword>
<dbReference type="AlphaFoldDB" id="K0R2V1"/>
<evidence type="ECO:0000313" key="1">
    <source>
        <dbReference type="EMBL" id="EJK47068.1"/>
    </source>
</evidence>
<dbReference type="SMART" id="SM01388">
    <property type="entry name" value="Mob1_phocein"/>
    <property type="match status" value="1"/>
</dbReference>
<dbReference type="Proteomes" id="UP000266841">
    <property type="component" value="Unassembled WGS sequence"/>
</dbReference>
<dbReference type="InterPro" id="IPR036703">
    <property type="entry name" value="MOB_kinase_act_sf"/>
</dbReference>
<dbReference type="eggNOG" id="KOG0440">
    <property type="taxonomic scope" value="Eukaryota"/>
</dbReference>
<protein>
    <recommendedName>
        <fullName evidence="3">Mob1/phocein family protein</fullName>
    </recommendedName>
</protein>
<proteinExistence type="predicted"/>
<organism evidence="1 2">
    <name type="scientific">Thalassiosira oceanica</name>
    <name type="common">Marine diatom</name>
    <dbReference type="NCBI Taxonomy" id="159749"/>
    <lineage>
        <taxon>Eukaryota</taxon>
        <taxon>Sar</taxon>
        <taxon>Stramenopiles</taxon>
        <taxon>Ochrophyta</taxon>
        <taxon>Bacillariophyta</taxon>
        <taxon>Coscinodiscophyceae</taxon>
        <taxon>Thalassiosirophycidae</taxon>
        <taxon>Thalassiosirales</taxon>
        <taxon>Thalassiosiraceae</taxon>
        <taxon>Thalassiosira</taxon>
    </lineage>
</organism>
<evidence type="ECO:0000313" key="2">
    <source>
        <dbReference type="Proteomes" id="UP000266841"/>
    </source>
</evidence>
<dbReference type="EMBL" id="AGNL01047375">
    <property type="protein sequence ID" value="EJK47068.1"/>
    <property type="molecule type" value="Genomic_DNA"/>
</dbReference>
<dbReference type="Gene3D" id="1.20.140.30">
    <property type="entry name" value="MOB kinase activator"/>
    <property type="match status" value="1"/>
</dbReference>
<evidence type="ECO:0008006" key="3">
    <source>
        <dbReference type="Google" id="ProtNLM"/>
    </source>
</evidence>
<dbReference type="InterPro" id="IPR005301">
    <property type="entry name" value="MOB_kinase_act_fam"/>
</dbReference>
<dbReference type="OrthoDB" id="8170117at2759"/>
<dbReference type="PANTHER" id="PTHR22599">
    <property type="entry name" value="MPS ONE BINDER KINASE ACTIVATOR-LIKE MOB"/>
    <property type="match status" value="1"/>
</dbReference>
<dbReference type="SUPFAM" id="SSF101152">
    <property type="entry name" value="Mob1/phocein"/>
    <property type="match status" value="1"/>
</dbReference>
<accession>K0R2V1</accession>